<feature type="coiled-coil region" evidence="9">
    <location>
        <begin position="719"/>
        <end position="749"/>
    </location>
</feature>
<evidence type="ECO:0000259" key="11">
    <source>
        <dbReference type="PROSITE" id="PS51194"/>
    </source>
</evidence>
<dbReference type="InterPro" id="IPR040801">
    <property type="entry name" value="Ski2_N"/>
</dbReference>
<dbReference type="FunFam" id="3.40.50.300:FF:000447">
    <property type="entry name" value="helicase SKI2W isoform X2"/>
    <property type="match status" value="1"/>
</dbReference>
<dbReference type="GO" id="GO:0016787">
    <property type="term" value="F:hydrolase activity"/>
    <property type="evidence" value="ECO:0007669"/>
    <property type="project" value="UniProtKB-KW"/>
</dbReference>
<sequence>MDPMNDPPPILPGIEDDLKKYLLCPESLPIHQYEKNQEFWPREPNPIELLECEGSPLCTTLKVQRDPNTGEIVEFREVPVESAGATARNSMSLHRAPAPPTEATRGNASYIPFLPGSFSDTILDISTETISDTELVTIPPGFEKGLIFGEDGVTVISDSDGISEKHVLDDTQNVINIVDIIQQEQNLLAVWDNKTEEKHEETRIVPSETLPEEEEVLPKETPVLKISTVPPTTWKGSEWAILLDTTKPVVNFKERIPDMAIKFPFELDNFQKLAILQLEQHNHVFVAAHTSAGKTVVAEYAIALSQRHMTRTIYTSPIKALSNQKYRDFKSVFKDVGLITGDFQMNQTASCLIMTTEILRSMLYCGSDITRDLEYVIFDEVHYINDRERGHVWEQVLIMLPAHVCVVLLSATVPNTIEFADWLGRTHQRKVYVITTYKRPVPLQHYLYTGTGGGSRDNRYKILDADKWLLGGYMKAKDSIKPEHQKLAPQKLSPAQEKNLWSGLIDHLKRHDLLPVVAFTFSRQKCDNNAINLKNLDLTTQKEKSHITMFFNKCIRCLKEPDQNIPQIIKMKDILTRGIGVHHSGILPIIKEIVEMLFQRGLIKLLFATETFAMGVNMPARTVVFDAIRKHDGRELRDLVPAEYIQMAGRAGRRGLDSEGTVIILCKYSVPAEENLKQMMLGKPSSLVSQFRLTYGMVLTLLRVESLTVEGMMSRSFGEVDHQKNMTEIKKQLEQVEQQLEELSRQQISSYLQPLVKFYERASAYLQLRKEIINQVMSSAKVQKTVTPGKIVVVTYKNHVNKLALVLQVITRSKQLQYKVLVLTDPKDAKNEELREDLWYQMLSLAQDKLYLPLGTPAHEMLTVSPVDIFEISAKNLKVNTEYIIRDIEKRQMDRFKDDEPGQTCLQAVQELHKLTLLANSNSSSTNKLEYLHYIVDLKVNDPELYRNLLEMYNLKDKIIDQLPNTQIPNFEQQFMTVFRRQFLEDKKKNLEFKLSNASLLLYPDYENRIALLKQLNYVDNQNRVQLKGRVACEMGMNELLITELVLRNIFTKLKPAEVAALLSALVFRVRSRFDAADDSNLTENLKKGISEIKATHNELANLELSMGIQTDEFQEDLNFGLVHVVYEWASNKPFADIMQLTDIQEGIIVRCIQQLNETICDVRDAARIIGDPALQSKMEEASTSIKRDIVFAASLYTHEENV</sequence>
<keyword evidence="6" id="KW-0067">ATP-binding</keyword>
<dbReference type="InterPro" id="IPR001650">
    <property type="entry name" value="Helicase_C-like"/>
</dbReference>
<dbReference type="Gene3D" id="3.40.50.300">
    <property type="entry name" value="P-loop containing nucleotide triphosphate hydrolases"/>
    <property type="match status" value="2"/>
</dbReference>
<dbReference type="FunFam" id="3.40.50.300:FF:000354">
    <property type="entry name" value="ATP-dependent RNA helicase SKI2"/>
    <property type="match status" value="1"/>
</dbReference>
<dbReference type="Pfam" id="PF13234">
    <property type="entry name" value="MTR4_beta-barrel"/>
    <property type="match status" value="1"/>
</dbReference>
<comment type="catalytic activity">
    <reaction evidence="8">
        <text>ATP + H2O = ADP + phosphate + H(+)</text>
        <dbReference type="Rhea" id="RHEA:13065"/>
        <dbReference type="ChEBI" id="CHEBI:15377"/>
        <dbReference type="ChEBI" id="CHEBI:15378"/>
        <dbReference type="ChEBI" id="CHEBI:30616"/>
        <dbReference type="ChEBI" id="CHEBI:43474"/>
        <dbReference type="ChEBI" id="CHEBI:456216"/>
        <dbReference type="EC" id="3.6.4.13"/>
    </reaction>
</comment>
<dbReference type="GO" id="GO:0003723">
    <property type="term" value="F:RNA binding"/>
    <property type="evidence" value="ECO:0007669"/>
    <property type="project" value="UniProtKB-KW"/>
</dbReference>
<dbReference type="Pfam" id="PF00271">
    <property type="entry name" value="Helicase_C"/>
    <property type="match status" value="1"/>
</dbReference>
<dbReference type="Pfam" id="PF17911">
    <property type="entry name" value="Ski2_N"/>
    <property type="match status" value="1"/>
</dbReference>
<keyword evidence="9" id="KW-0175">Coiled coil</keyword>
<dbReference type="CDD" id="cd18795">
    <property type="entry name" value="SF2_C_Ski2"/>
    <property type="match status" value="1"/>
</dbReference>
<dbReference type="PROSITE" id="PS51194">
    <property type="entry name" value="HELICASE_CTER"/>
    <property type="match status" value="1"/>
</dbReference>
<dbReference type="InterPro" id="IPR025696">
    <property type="entry name" value="Beta-barrel_MTR4"/>
</dbReference>
<protein>
    <recommendedName>
        <fullName evidence="14">Helicase SKI2W</fullName>
    </recommendedName>
</protein>
<feature type="domain" description="Helicase ATP-binding" evidence="10">
    <location>
        <begin position="275"/>
        <end position="431"/>
    </location>
</feature>
<organism evidence="12 13">
    <name type="scientific">Exocentrus adspersus</name>
    <dbReference type="NCBI Taxonomy" id="1586481"/>
    <lineage>
        <taxon>Eukaryota</taxon>
        <taxon>Metazoa</taxon>
        <taxon>Ecdysozoa</taxon>
        <taxon>Arthropoda</taxon>
        <taxon>Hexapoda</taxon>
        <taxon>Insecta</taxon>
        <taxon>Pterygota</taxon>
        <taxon>Neoptera</taxon>
        <taxon>Endopterygota</taxon>
        <taxon>Coleoptera</taxon>
        <taxon>Polyphaga</taxon>
        <taxon>Cucujiformia</taxon>
        <taxon>Chrysomeloidea</taxon>
        <taxon>Cerambycidae</taxon>
        <taxon>Lamiinae</taxon>
        <taxon>Acanthocinini</taxon>
        <taxon>Exocentrus</taxon>
    </lineage>
</organism>
<dbReference type="InterPro" id="IPR014001">
    <property type="entry name" value="Helicase_ATP-bd"/>
</dbReference>
<dbReference type="GO" id="GO:0003724">
    <property type="term" value="F:RNA helicase activity"/>
    <property type="evidence" value="ECO:0007669"/>
    <property type="project" value="UniProtKB-EC"/>
</dbReference>
<evidence type="ECO:0000256" key="4">
    <source>
        <dbReference type="ARBA" id="ARBA00022801"/>
    </source>
</evidence>
<dbReference type="GO" id="GO:0070478">
    <property type="term" value="P:nuclear-transcribed mRNA catabolic process, 3'-5' exonucleolytic nonsense-mediated decay"/>
    <property type="evidence" value="ECO:0007669"/>
    <property type="project" value="TreeGrafter"/>
</dbReference>
<dbReference type="GO" id="GO:0055087">
    <property type="term" value="C:Ski complex"/>
    <property type="evidence" value="ECO:0007669"/>
    <property type="project" value="TreeGrafter"/>
</dbReference>
<dbReference type="SUPFAM" id="SSF52540">
    <property type="entry name" value="P-loop containing nucleoside triphosphate hydrolases"/>
    <property type="match status" value="1"/>
</dbReference>
<keyword evidence="2" id="KW-0963">Cytoplasm</keyword>
<keyword evidence="13" id="KW-1185">Reference proteome</keyword>
<evidence type="ECO:0000313" key="12">
    <source>
        <dbReference type="EMBL" id="KAJ8924217.1"/>
    </source>
</evidence>
<dbReference type="SMART" id="SM00490">
    <property type="entry name" value="HELICc"/>
    <property type="match status" value="1"/>
</dbReference>
<comment type="caution">
    <text evidence="12">The sequence shown here is derived from an EMBL/GenBank/DDBJ whole genome shotgun (WGS) entry which is preliminary data.</text>
</comment>
<dbReference type="FunFam" id="1.10.3380.30:FF:000001">
    <property type="entry name" value="Ski2 ATP-dependent RNA helicase"/>
    <property type="match status" value="1"/>
</dbReference>
<dbReference type="InterPro" id="IPR011545">
    <property type="entry name" value="DEAD/DEAH_box_helicase_dom"/>
</dbReference>
<keyword evidence="5" id="KW-0347">Helicase</keyword>
<comment type="subcellular location">
    <subcellularLocation>
        <location evidence="1">Cytoplasm</location>
    </subcellularLocation>
</comment>
<dbReference type="PANTHER" id="PTHR12131">
    <property type="entry name" value="ATP-DEPENDENT RNA AND DNA HELICASE"/>
    <property type="match status" value="1"/>
</dbReference>
<evidence type="ECO:0000256" key="9">
    <source>
        <dbReference type="SAM" id="Coils"/>
    </source>
</evidence>
<dbReference type="Proteomes" id="UP001159042">
    <property type="component" value="Unassembled WGS sequence"/>
</dbReference>
<evidence type="ECO:0000256" key="2">
    <source>
        <dbReference type="ARBA" id="ARBA00022490"/>
    </source>
</evidence>
<evidence type="ECO:0000313" key="13">
    <source>
        <dbReference type="Proteomes" id="UP001159042"/>
    </source>
</evidence>
<evidence type="ECO:0000256" key="3">
    <source>
        <dbReference type="ARBA" id="ARBA00022741"/>
    </source>
</evidence>
<dbReference type="SMART" id="SM00487">
    <property type="entry name" value="DEXDc"/>
    <property type="match status" value="1"/>
</dbReference>
<dbReference type="PROSITE" id="PS51192">
    <property type="entry name" value="HELICASE_ATP_BIND_1"/>
    <property type="match status" value="1"/>
</dbReference>
<evidence type="ECO:0000256" key="7">
    <source>
        <dbReference type="ARBA" id="ARBA00022884"/>
    </source>
</evidence>
<accession>A0AAV8WDE6</accession>
<evidence type="ECO:0008006" key="14">
    <source>
        <dbReference type="Google" id="ProtNLM"/>
    </source>
</evidence>
<evidence type="ECO:0000256" key="5">
    <source>
        <dbReference type="ARBA" id="ARBA00022806"/>
    </source>
</evidence>
<name>A0AAV8WDE6_9CUCU</name>
<dbReference type="GO" id="GO:0005524">
    <property type="term" value="F:ATP binding"/>
    <property type="evidence" value="ECO:0007669"/>
    <property type="project" value="UniProtKB-KW"/>
</dbReference>
<dbReference type="InterPro" id="IPR050699">
    <property type="entry name" value="RNA-DNA_Helicase"/>
</dbReference>
<dbReference type="Pfam" id="PF00270">
    <property type="entry name" value="DEAD"/>
    <property type="match status" value="1"/>
</dbReference>
<dbReference type="EMBL" id="JANEYG010000003">
    <property type="protein sequence ID" value="KAJ8924217.1"/>
    <property type="molecule type" value="Genomic_DNA"/>
</dbReference>
<dbReference type="InterPro" id="IPR012961">
    <property type="entry name" value="Ski2/MTR4_C"/>
</dbReference>
<gene>
    <name evidence="12" type="ORF">NQ315_007008</name>
</gene>
<keyword evidence="4" id="KW-0378">Hydrolase</keyword>
<dbReference type="AlphaFoldDB" id="A0AAV8WDE6"/>
<evidence type="ECO:0000259" key="10">
    <source>
        <dbReference type="PROSITE" id="PS51192"/>
    </source>
</evidence>
<dbReference type="Pfam" id="PF08148">
    <property type="entry name" value="DSHCT"/>
    <property type="match status" value="1"/>
</dbReference>
<reference evidence="12 13" key="1">
    <citation type="journal article" date="2023" name="Insect Mol. Biol.">
        <title>Genome sequencing provides insights into the evolution of gene families encoding plant cell wall-degrading enzymes in longhorned beetles.</title>
        <authorList>
            <person name="Shin N.R."/>
            <person name="Okamura Y."/>
            <person name="Kirsch R."/>
            <person name="Pauchet Y."/>
        </authorList>
    </citation>
    <scope>NUCLEOTIDE SEQUENCE [LARGE SCALE GENOMIC DNA]</scope>
    <source>
        <strain evidence="12">EAD_L_NR</strain>
    </source>
</reference>
<feature type="domain" description="Helicase C-terminal" evidence="11">
    <location>
        <begin position="532"/>
        <end position="705"/>
    </location>
</feature>
<dbReference type="InterPro" id="IPR027417">
    <property type="entry name" value="P-loop_NTPase"/>
</dbReference>
<dbReference type="Gene3D" id="1.10.3380.30">
    <property type="match status" value="2"/>
</dbReference>
<dbReference type="SMART" id="SM01142">
    <property type="entry name" value="DSHCT"/>
    <property type="match status" value="1"/>
</dbReference>
<keyword evidence="7" id="KW-0694">RNA-binding</keyword>
<dbReference type="InterPro" id="IPR016438">
    <property type="entry name" value="SKI2-like"/>
</dbReference>
<keyword evidence="3" id="KW-0547">Nucleotide-binding</keyword>
<proteinExistence type="predicted"/>
<dbReference type="PANTHER" id="PTHR12131:SF1">
    <property type="entry name" value="ATP-DEPENDENT RNA HELICASE SUPV3L1, MITOCHONDRIAL-RELATED"/>
    <property type="match status" value="1"/>
</dbReference>
<evidence type="ECO:0000256" key="1">
    <source>
        <dbReference type="ARBA" id="ARBA00004496"/>
    </source>
</evidence>
<evidence type="ECO:0000256" key="6">
    <source>
        <dbReference type="ARBA" id="ARBA00022840"/>
    </source>
</evidence>
<dbReference type="PIRSF" id="PIRSF005198">
    <property type="entry name" value="Antiviral_helicase_SKI2"/>
    <property type="match status" value="1"/>
</dbReference>
<evidence type="ECO:0000256" key="8">
    <source>
        <dbReference type="ARBA" id="ARBA00047984"/>
    </source>
</evidence>